<gene>
    <name evidence="2" type="ORF">K469DRAFT_716885</name>
</gene>
<organism evidence="2 3">
    <name type="scientific">Zopfia rhizophila CBS 207.26</name>
    <dbReference type="NCBI Taxonomy" id="1314779"/>
    <lineage>
        <taxon>Eukaryota</taxon>
        <taxon>Fungi</taxon>
        <taxon>Dikarya</taxon>
        <taxon>Ascomycota</taxon>
        <taxon>Pezizomycotina</taxon>
        <taxon>Dothideomycetes</taxon>
        <taxon>Dothideomycetes incertae sedis</taxon>
        <taxon>Zopfiaceae</taxon>
        <taxon>Zopfia</taxon>
    </lineage>
</organism>
<reference evidence="2" key="1">
    <citation type="journal article" date="2020" name="Stud. Mycol.">
        <title>101 Dothideomycetes genomes: a test case for predicting lifestyles and emergence of pathogens.</title>
        <authorList>
            <person name="Haridas S."/>
            <person name="Albert R."/>
            <person name="Binder M."/>
            <person name="Bloem J."/>
            <person name="Labutti K."/>
            <person name="Salamov A."/>
            <person name="Andreopoulos B."/>
            <person name="Baker S."/>
            <person name="Barry K."/>
            <person name="Bills G."/>
            <person name="Bluhm B."/>
            <person name="Cannon C."/>
            <person name="Castanera R."/>
            <person name="Culley D."/>
            <person name="Daum C."/>
            <person name="Ezra D."/>
            <person name="Gonzalez J."/>
            <person name="Henrissat B."/>
            <person name="Kuo A."/>
            <person name="Liang C."/>
            <person name="Lipzen A."/>
            <person name="Lutzoni F."/>
            <person name="Magnuson J."/>
            <person name="Mondo S."/>
            <person name="Nolan M."/>
            <person name="Ohm R."/>
            <person name="Pangilinan J."/>
            <person name="Park H.-J."/>
            <person name="Ramirez L."/>
            <person name="Alfaro M."/>
            <person name="Sun H."/>
            <person name="Tritt A."/>
            <person name="Yoshinaga Y."/>
            <person name="Zwiers L.-H."/>
            <person name="Turgeon B."/>
            <person name="Goodwin S."/>
            <person name="Spatafora J."/>
            <person name="Crous P."/>
            <person name="Grigoriev I."/>
        </authorList>
    </citation>
    <scope>NUCLEOTIDE SEQUENCE</scope>
    <source>
        <strain evidence="2">CBS 207.26</strain>
    </source>
</reference>
<dbReference type="AlphaFoldDB" id="A0A6A6ER16"/>
<protein>
    <submittedName>
        <fullName evidence="2">Uncharacterized protein</fullName>
    </submittedName>
</protein>
<feature type="region of interest" description="Disordered" evidence="1">
    <location>
        <begin position="93"/>
        <end position="130"/>
    </location>
</feature>
<keyword evidence="3" id="KW-1185">Reference proteome</keyword>
<evidence type="ECO:0000313" key="2">
    <source>
        <dbReference type="EMBL" id="KAF2192356.1"/>
    </source>
</evidence>
<evidence type="ECO:0000256" key="1">
    <source>
        <dbReference type="SAM" id="MobiDB-lite"/>
    </source>
</evidence>
<dbReference type="EMBL" id="ML994615">
    <property type="protein sequence ID" value="KAF2192356.1"/>
    <property type="molecule type" value="Genomic_DNA"/>
</dbReference>
<feature type="compositionally biased region" description="Pro residues" evidence="1">
    <location>
        <begin position="112"/>
        <end position="130"/>
    </location>
</feature>
<name>A0A6A6ER16_9PEZI</name>
<dbReference type="Proteomes" id="UP000800200">
    <property type="component" value="Unassembled WGS sequence"/>
</dbReference>
<evidence type="ECO:0000313" key="3">
    <source>
        <dbReference type="Proteomes" id="UP000800200"/>
    </source>
</evidence>
<proteinExistence type="predicted"/>
<sequence>MRHASDEIPDLPMTMPSIFTSALGKSFSQPSPFPIGQNSQTVTIISHLHIPHSPLSYSPTPLCACSQDSEDPELESALDWIHSSYGGLQLLVAKTPEPSPDHTASPRLSITPPNPPNSPTPPYPHLPQVC</sequence>
<accession>A0A6A6ER16</accession>